<protein>
    <recommendedName>
        <fullName evidence="1">N-acetyltransferase domain-containing protein</fullName>
    </recommendedName>
</protein>
<comment type="caution">
    <text evidence="2">The sequence shown here is derived from an EMBL/GenBank/DDBJ whole genome shotgun (WGS) entry which is preliminary data.</text>
</comment>
<dbReference type="GO" id="GO:0016747">
    <property type="term" value="F:acyltransferase activity, transferring groups other than amino-acyl groups"/>
    <property type="evidence" value="ECO:0007669"/>
    <property type="project" value="InterPro"/>
</dbReference>
<dbReference type="PANTHER" id="PTHR42791:SF1">
    <property type="entry name" value="N-ACETYLTRANSFERASE DOMAIN-CONTAINING PROTEIN"/>
    <property type="match status" value="1"/>
</dbReference>
<dbReference type="AlphaFoldDB" id="A0A8H5M7J8"/>
<dbReference type="SUPFAM" id="SSF55729">
    <property type="entry name" value="Acyl-CoA N-acyltransferases (Nat)"/>
    <property type="match status" value="1"/>
</dbReference>
<evidence type="ECO:0000313" key="2">
    <source>
        <dbReference type="EMBL" id="KAF5383783.1"/>
    </source>
</evidence>
<organism evidence="2 3">
    <name type="scientific">Tricholomella constricta</name>
    <dbReference type="NCBI Taxonomy" id="117010"/>
    <lineage>
        <taxon>Eukaryota</taxon>
        <taxon>Fungi</taxon>
        <taxon>Dikarya</taxon>
        <taxon>Basidiomycota</taxon>
        <taxon>Agaricomycotina</taxon>
        <taxon>Agaricomycetes</taxon>
        <taxon>Agaricomycetidae</taxon>
        <taxon>Agaricales</taxon>
        <taxon>Tricholomatineae</taxon>
        <taxon>Lyophyllaceae</taxon>
        <taxon>Tricholomella</taxon>
    </lineage>
</organism>
<evidence type="ECO:0000313" key="3">
    <source>
        <dbReference type="Proteomes" id="UP000565441"/>
    </source>
</evidence>
<reference evidence="2 3" key="1">
    <citation type="journal article" date="2020" name="ISME J.">
        <title>Uncovering the hidden diversity of litter-decomposition mechanisms in mushroom-forming fungi.</title>
        <authorList>
            <person name="Floudas D."/>
            <person name="Bentzer J."/>
            <person name="Ahren D."/>
            <person name="Johansson T."/>
            <person name="Persson P."/>
            <person name="Tunlid A."/>
        </authorList>
    </citation>
    <scope>NUCLEOTIDE SEQUENCE [LARGE SCALE GENOMIC DNA]</scope>
    <source>
        <strain evidence="2 3">CBS 661.87</strain>
    </source>
</reference>
<evidence type="ECO:0000259" key="1">
    <source>
        <dbReference type="PROSITE" id="PS51186"/>
    </source>
</evidence>
<dbReference type="InterPro" id="IPR000182">
    <property type="entry name" value="GNAT_dom"/>
</dbReference>
<proteinExistence type="predicted"/>
<name>A0A8H5M7J8_9AGAR</name>
<dbReference type="EMBL" id="JAACJP010000006">
    <property type="protein sequence ID" value="KAF5383783.1"/>
    <property type="molecule type" value="Genomic_DNA"/>
</dbReference>
<dbReference type="PROSITE" id="PS51186">
    <property type="entry name" value="GNAT"/>
    <property type="match status" value="1"/>
</dbReference>
<dbReference type="Proteomes" id="UP000565441">
    <property type="component" value="Unassembled WGS sequence"/>
</dbReference>
<feature type="domain" description="N-acetyltransferase" evidence="1">
    <location>
        <begin position="78"/>
        <end position="214"/>
    </location>
</feature>
<accession>A0A8H5M7J8</accession>
<dbReference type="OrthoDB" id="4738875at2759"/>
<dbReference type="Pfam" id="PF13508">
    <property type="entry name" value="Acetyltransf_7"/>
    <property type="match status" value="1"/>
</dbReference>
<sequence length="429" mass="47663">MSSIAVRRLENPSDAEVKRVVEVLQAAFGEGDPFTDFLVGGDRTLVPAKFESSVRAASMGGEIHVASLGPTINDIVGTAVWYGPGQISMSTEEQREMASKVFYSKCPEELKSWWHEHFLPSMMRLANESLGPGFKETQWALQLLGVVPEHHRKGIAKAMVKTVEKRAKADNVSIVLETTTALDLLIYKHMGFEVKGQVTITSPLGQSPMYQLMKIPTSFQLYHLIQKWARIPSRRPESVHTPQSRCKWSFNLEGESSRSRQQGFKIHFCCGQLPRFSTVKLPPPAPVARSICVCLYPLCLIISDPEAHIQVKQAARASSKLKAIVLKQQNDVIQLVLRRRIELGRIWSDAKAIALDLTEFIGAAHSGAVSAIRACFEGVEDGGLGLQRNQRWELGIPIYTLLVATAVKMMFLISTSKLQLHAVTNRDAH</sequence>
<keyword evidence="3" id="KW-1185">Reference proteome</keyword>
<dbReference type="CDD" id="cd04301">
    <property type="entry name" value="NAT_SF"/>
    <property type="match status" value="1"/>
</dbReference>
<dbReference type="InterPro" id="IPR016181">
    <property type="entry name" value="Acyl_CoA_acyltransferase"/>
</dbReference>
<dbReference type="InterPro" id="IPR052523">
    <property type="entry name" value="Trichothecene_AcTrans"/>
</dbReference>
<dbReference type="Gene3D" id="3.40.630.30">
    <property type="match status" value="1"/>
</dbReference>
<gene>
    <name evidence="2" type="ORF">D9615_003711</name>
</gene>
<dbReference type="PANTHER" id="PTHR42791">
    <property type="entry name" value="GNAT FAMILY ACETYLTRANSFERASE"/>
    <property type="match status" value="1"/>
</dbReference>